<sequence length="64" mass="7123">MAIPHPLPWILLVGLVLFARPEATRVYRIFLRAILVIDGVSLLFDTPVAVKWIQGGRNVAGRKS</sequence>
<evidence type="ECO:0000313" key="1">
    <source>
        <dbReference type="EMBL" id="QDT00741.1"/>
    </source>
</evidence>
<evidence type="ECO:0000313" key="2">
    <source>
        <dbReference type="Proteomes" id="UP000319852"/>
    </source>
</evidence>
<protein>
    <submittedName>
        <fullName evidence="1">Uncharacterized protein</fullName>
    </submittedName>
</protein>
<dbReference type="Proteomes" id="UP000319852">
    <property type="component" value="Chromosome"/>
</dbReference>
<dbReference type="AlphaFoldDB" id="A0A517N0S5"/>
<organism evidence="1 2">
    <name type="scientific">Adhaeretor mobilis</name>
    <dbReference type="NCBI Taxonomy" id="1930276"/>
    <lineage>
        <taxon>Bacteria</taxon>
        <taxon>Pseudomonadati</taxon>
        <taxon>Planctomycetota</taxon>
        <taxon>Planctomycetia</taxon>
        <taxon>Pirellulales</taxon>
        <taxon>Lacipirellulaceae</taxon>
        <taxon>Adhaeretor</taxon>
    </lineage>
</organism>
<dbReference type="KEGG" id="amob:HG15A2_40810"/>
<gene>
    <name evidence="1" type="ORF">HG15A2_40810</name>
</gene>
<proteinExistence type="predicted"/>
<keyword evidence="2" id="KW-1185">Reference proteome</keyword>
<dbReference type="EMBL" id="CP036263">
    <property type="protein sequence ID" value="QDT00741.1"/>
    <property type="molecule type" value="Genomic_DNA"/>
</dbReference>
<accession>A0A517N0S5</accession>
<reference evidence="1 2" key="1">
    <citation type="submission" date="2019-02" db="EMBL/GenBank/DDBJ databases">
        <title>Deep-cultivation of Planctomycetes and their phenomic and genomic characterization uncovers novel biology.</title>
        <authorList>
            <person name="Wiegand S."/>
            <person name="Jogler M."/>
            <person name="Boedeker C."/>
            <person name="Pinto D."/>
            <person name="Vollmers J."/>
            <person name="Rivas-Marin E."/>
            <person name="Kohn T."/>
            <person name="Peeters S.H."/>
            <person name="Heuer A."/>
            <person name="Rast P."/>
            <person name="Oberbeckmann S."/>
            <person name="Bunk B."/>
            <person name="Jeske O."/>
            <person name="Meyerdierks A."/>
            <person name="Storesund J.E."/>
            <person name="Kallscheuer N."/>
            <person name="Luecker S."/>
            <person name="Lage O.M."/>
            <person name="Pohl T."/>
            <person name="Merkel B.J."/>
            <person name="Hornburger P."/>
            <person name="Mueller R.-W."/>
            <person name="Bruemmer F."/>
            <person name="Labrenz M."/>
            <person name="Spormann A.M."/>
            <person name="Op den Camp H."/>
            <person name="Overmann J."/>
            <person name="Amann R."/>
            <person name="Jetten M.S.M."/>
            <person name="Mascher T."/>
            <person name="Medema M.H."/>
            <person name="Devos D.P."/>
            <person name="Kaster A.-K."/>
            <person name="Ovreas L."/>
            <person name="Rohde M."/>
            <person name="Galperin M.Y."/>
            <person name="Jogler C."/>
        </authorList>
    </citation>
    <scope>NUCLEOTIDE SEQUENCE [LARGE SCALE GENOMIC DNA]</scope>
    <source>
        <strain evidence="1 2">HG15A2</strain>
    </source>
</reference>
<name>A0A517N0S5_9BACT</name>